<dbReference type="InterPro" id="IPR008248">
    <property type="entry name" value="CheB-like"/>
</dbReference>
<dbReference type="PANTHER" id="PTHR42872">
    <property type="entry name" value="PROTEIN-GLUTAMATE METHYLESTERASE/PROTEIN-GLUTAMINE GLUTAMINASE"/>
    <property type="match status" value="1"/>
</dbReference>
<keyword evidence="3 6" id="KW-0378">Hydrolase</keyword>
<accession>A0ABW1SZT1</accession>
<evidence type="ECO:0000256" key="6">
    <source>
        <dbReference type="PROSITE-ProRule" id="PRU00050"/>
    </source>
</evidence>
<dbReference type="EC" id="3.1.1.61" evidence="4"/>
<gene>
    <name evidence="10" type="ORF">ACFQGU_04280</name>
</gene>
<dbReference type="Pfam" id="PF01339">
    <property type="entry name" value="CheB_methylest"/>
    <property type="match status" value="1"/>
</dbReference>
<dbReference type="RefSeq" id="WP_386768144.1">
    <property type="nucleotide sequence ID" value="NZ_JBHSTI010000008.1"/>
</dbReference>
<evidence type="ECO:0000259" key="8">
    <source>
        <dbReference type="PROSITE" id="PS50110"/>
    </source>
</evidence>
<feature type="active site" evidence="6">
    <location>
        <position position="178"/>
    </location>
</feature>
<comment type="catalytic activity">
    <reaction evidence="5">
        <text>[protein]-L-glutamate 5-O-methyl ester + H2O = L-glutamyl-[protein] + methanol + H(+)</text>
        <dbReference type="Rhea" id="RHEA:23236"/>
        <dbReference type="Rhea" id="RHEA-COMP:10208"/>
        <dbReference type="Rhea" id="RHEA-COMP:10311"/>
        <dbReference type="ChEBI" id="CHEBI:15377"/>
        <dbReference type="ChEBI" id="CHEBI:15378"/>
        <dbReference type="ChEBI" id="CHEBI:17790"/>
        <dbReference type="ChEBI" id="CHEBI:29973"/>
        <dbReference type="ChEBI" id="CHEBI:82795"/>
        <dbReference type="EC" id="3.1.1.61"/>
    </reaction>
</comment>
<dbReference type="InterPro" id="IPR000673">
    <property type="entry name" value="Sig_transdc_resp-reg_Me-estase"/>
</dbReference>
<evidence type="ECO:0000256" key="7">
    <source>
        <dbReference type="PROSITE-ProRule" id="PRU00169"/>
    </source>
</evidence>
<dbReference type="InterPro" id="IPR035909">
    <property type="entry name" value="CheB_C"/>
</dbReference>
<dbReference type="PANTHER" id="PTHR42872:SF6">
    <property type="entry name" value="PROTEIN-GLUTAMATE METHYLESTERASE_PROTEIN-GLUTAMINE GLUTAMINASE"/>
    <property type="match status" value="1"/>
</dbReference>
<dbReference type="PROSITE" id="PS50122">
    <property type="entry name" value="CHEB"/>
    <property type="match status" value="1"/>
</dbReference>
<organism evidence="10 11">
    <name type="scientific">Longivirga aurantiaca</name>
    <dbReference type="NCBI Taxonomy" id="1837743"/>
    <lineage>
        <taxon>Bacteria</taxon>
        <taxon>Bacillati</taxon>
        <taxon>Actinomycetota</taxon>
        <taxon>Actinomycetes</taxon>
        <taxon>Sporichthyales</taxon>
        <taxon>Sporichthyaceae</taxon>
        <taxon>Longivirga</taxon>
    </lineage>
</organism>
<keyword evidence="2 6" id="KW-0145">Chemotaxis</keyword>
<dbReference type="InterPro" id="IPR011006">
    <property type="entry name" value="CheY-like_superfamily"/>
</dbReference>
<comment type="caution">
    <text evidence="10">The sequence shown here is derived from an EMBL/GenBank/DDBJ whole genome shotgun (WGS) entry which is preliminary data.</text>
</comment>
<sequence>MTASDVGAPAIPERRVSTVVVAGTHVRLARLSHLLQMSGVEVLGAAKTAEDAVTLVGTLGPDTVLLDLALGVGGLEVVERVMARCPTPIVLIGPASQQADVALAAGAVDVVAPTAEHLGPGAFARVLGRHLSVASRVRVITHPRGKLRDRGLASDGVSPAPVQHGAFRRTPVVVIGASTGGPPALASLLGSLPPDFPAPVVVVQHMAEGFVEGLAGWLDGVVPLPVSVALSGDRLRPGHVVVAPSDGNLVVESSLRIRVEPARPSQLHVPEVDRTFRSVAEVCRDRAVGVLLTGMGRDGATGLLAMRRVGAFTIAQDESTSAVWGMPAAALAVDAASVELPLPEIAAAVLDAVARLAVPEAV</sequence>
<dbReference type="EMBL" id="JBHSTI010000008">
    <property type="protein sequence ID" value="MFC6237082.1"/>
    <property type="molecule type" value="Genomic_DNA"/>
</dbReference>
<keyword evidence="1" id="KW-0963">Cytoplasm</keyword>
<dbReference type="Gene3D" id="3.40.50.180">
    <property type="entry name" value="Methylesterase CheB, C-terminal domain"/>
    <property type="match status" value="1"/>
</dbReference>
<keyword evidence="11" id="KW-1185">Reference proteome</keyword>
<dbReference type="InterPro" id="IPR001789">
    <property type="entry name" value="Sig_transdc_resp-reg_receiver"/>
</dbReference>
<feature type="domain" description="Response regulatory" evidence="8">
    <location>
        <begin position="17"/>
        <end position="128"/>
    </location>
</feature>
<evidence type="ECO:0000256" key="3">
    <source>
        <dbReference type="ARBA" id="ARBA00022801"/>
    </source>
</evidence>
<dbReference type="CDD" id="cd16432">
    <property type="entry name" value="CheB_Rec"/>
    <property type="match status" value="1"/>
</dbReference>
<dbReference type="Gene3D" id="3.40.50.2300">
    <property type="match status" value="1"/>
</dbReference>
<keyword evidence="7" id="KW-0597">Phosphoprotein</keyword>
<evidence type="ECO:0000313" key="10">
    <source>
        <dbReference type="EMBL" id="MFC6237082.1"/>
    </source>
</evidence>
<evidence type="ECO:0000313" key="11">
    <source>
        <dbReference type="Proteomes" id="UP001596138"/>
    </source>
</evidence>
<dbReference type="SUPFAM" id="SSF52172">
    <property type="entry name" value="CheY-like"/>
    <property type="match status" value="1"/>
</dbReference>
<feature type="active site" evidence="6">
    <location>
        <position position="298"/>
    </location>
</feature>
<evidence type="ECO:0000259" key="9">
    <source>
        <dbReference type="PROSITE" id="PS50122"/>
    </source>
</evidence>
<dbReference type="PIRSF" id="PIRSF000876">
    <property type="entry name" value="RR_chemtxs_CheB"/>
    <property type="match status" value="1"/>
</dbReference>
<evidence type="ECO:0000256" key="2">
    <source>
        <dbReference type="ARBA" id="ARBA00022500"/>
    </source>
</evidence>
<dbReference type="PROSITE" id="PS50110">
    <property type="entry name" value="RESPONSE_REGULATORY"/>
    <property type="match status" value="1"/>
</dbReference>
<proteinExistence type="predicted"/>
<protein>
    <recommendedName>
        <fullName evidence="4">protein-glutamate methylesterase</fullName>
        <ecNumber evidence="4">3.1.1.61</ecNumber>
    </recommendedName>
</protein>
<dbReference type="Proteomes" id="UP001596138">
    <property type="component" value="Unassembled WGS sequence"/>
</dbReference>
<dbReference type="SUPFAM" id="SSF52738">
    <property type="entry name" value="Methylesterase CheB, C-terminal domain"/>
    <property type="match status" value="1"/>
</dbReference>
<evidence type="ECO:0000256" key="4">
    <source>
        <dbReference type="ARBA" id="ARBA00039140"/>
    </source>
</evidence>
<feature type="modified residue" description="4-aspartylphosphate" evidence="7">
    <location>
        <position position="67"/>
    </location>
</feature>
<reference evidence="11" key="1">
    <citation type="journal article" date="2019" name="Int. J. Syst. Evol. Microbiol.">
        <title>The Global Catalogue of Microorganisms (GCM) 10K type strain sequencing project: providing services to taxonomists for standard genome sequencing and annotation.</title>
        <authorList>
            <consortium name="The Broad Institute Genomics Platform"/>
            <consortium name="The Broad Institute Genome Sequencing Center for Infectious Disease"/>
            <person name="Wu L."/>
            <person name="Ma J."/>
        </authorList>
    </citation>
    <scope>NUCLEOTIDE SEQUENCE [LARGE SCALE GENOMIC DNA]</scope>
    <source>
        <strain evidence="11">CGMCC 4.7317</strain>
    </source>
</reference>
<evidence type="ECO:0000256" key="1">
    <source>
        <dbReference type="ARBA" id="ARBA00022490"/>
    </source>
</evidence>
<name>A0ABW1SZT1_9ACTN</name>
<feature type="domain" description="CheB-type methylesterase" evidence="9">
    <location>
        <begin position="166"/>
        <end position="356"/>
    </location>
</feature>
<evidence type="ECO:0000256" key="5">
    <source>
        <dbReference type="ARBA" id="ARBA00048267"/>
    </source>
</evidence>
<feature type="active site" evidence="6">
    <location>
        <position position="205"/>
    </location>
</feature>